<evidence type="ECO:0000256" key="4">
    <source>
        <dbReference type="ARBA" id="ARBA00013269"/>
    </source>
</evidence>
<keyword evidence="9" id="KW-0460">Magnesium</keyword>
<dbReference type="Gene3D" id="2.40.340.10">
    <property type="entry name" value="MoeA, C-terminal, domain IV"/>
    <property type="match status" value="1"/>
</dbReference>
<proteinExistence type="inferred from homology"/>
<name>A0ABP3FU36_9BACI</name>
<comment type="function">
    <text evidence="1 9">Catalyzes the insertion of molybdate into adenylated molybdopterin with the concomitant release of AMP.</text>
</comment>
<feature type="domain" description="MoaB/Mog" evidence="10">
    <location>
        <begin position="186"/>
        <end position="324"/>
    </location>
</feature>
<dbReference type="PANTHER" id="PTHR10192:SF5">
    <property type="entry name" value="GEPHYRIN"/>
    <property type="match status" value="1"/>
</dbReference>
<dbReference type="NCBIfam" id="TIGR00177">
    <property type="entry name" value="molyb_syn"/>
    <property type="match status" value="1"/>
</dbReference>
<evidence type="ECO:0000256" key="9">
    <source>
        <dbReference type="RuleBase" id="RU365090"/>
    </source>
</evidence>
<dbReference type="EC" id="2.10.1.1" evidence="4 9"/>
<gene>
    <name evidence="11" type="ORF">GCM10008967_14010</name>
</gene>
<dbReference type="Gene3D" id="2.170.190.11">
    <property type="entry name" value="Molybdopterin biosynthesis moea protein, domain 3"/>
    <property type="match status" value="1"/>
</dbReference>
<dbReference type="RefSeq" id="WP_343797631.1">
    <property type="nucleotide sequence ID" value="NZ_BAAADJ010000014.1"/>
</dbReference>
<evidence type="ECO:0000259" key="10">
    <source>
        <dbReference type="SMART" id="SM00852"/>
    </source>
</evidence>
<dbReference type="InterPro" id="IPR001453">
    <property type="entry name" value="MoaB/Mog_dom"/>
</dbReference>
<evidence type="ECO:0000313" key="12">
    <source>
        <dbReference type="Proteomes" id="UP001500782"/>
    </source>
</evidence>
<dbReference type="Pfam" id="PF03453">
    <property type="entry name" value="MoeA_N"/>
    <property type="match status" value="1"/>
</dbReference>
<dbReference type="EMBL" id="BAAADJ010000014">
    <property type="protein sequence ID" value="GAA0324639.1"/>
    <property type="molecule type" value="Genomic_DNA"/>
</dbReference>
<accession>A0ABP3FU36</accession>
<keyword evidence="6 9" id="KW-0500">Molybdenum</keyword>
<dbReference type="InterPro" id="IPR036425">
    <property type="entry name" value="MoaB/Mog-like_dom_sf"/>
</dbReference>
<keyword evidence="7 9" id="KW-0501">Molybdenum cofactor biosynthesis</keyword>
<comment type="pathway">
    <text evidence="2 9">Cofactor biosynthesis; molybdopterin biosynthesis.</text>
</comment>
<dbReference type="InterPro" id="IPR005111">
    <property type="entry name" value="MoeA_C_domain_IV"/>
</dbReference>
<evidence type="ECO:0000256" key="8">
    <source>
        <dbReference type="ARBA" id="ARBA00047317"/>
    </source>
</evidence>
<keyword evidence="9" id="KW-0808">Transferase</keyword>
<keyword evidence="9" id="KW-0479">Metal-binding</keyword>
<dbReference type="SUPFAM" id="SSF53218">
    <property type="entry name" value="Molybdenum cofactor biosynthesis proteins"/>
    <property type="match status" value="1"/>
</dbReference>
<evidence type="ECO:0000256" key="7">
    <source>
        <dbReference type="ARBA" id="ARBA00023150"/>
    </source>
</evidence>
<comment type="cofactor">
    <cofactor evidence="9">
        <name>Mg(2+)</name>
        <dbReference type="ChEBI" id="CHEBI:18420"/>
    </cofactor>
</comment>
<dbReference type="CDD" id="cd00887">
    <property type="entry name" value="MoeA"/>
    <property type="match status" value="1"/>
</dbReference>
<protein>
    <recommendedName>
        <fullName evidence="5 9">Molybdopterin molybdenumtransferase</fullName>
        <ecNumber evidence="4 9">2.10.1.1</ecNumber>
    </recommendedName>
</protein>
<evidence type="ECO:0000256" key="6">
    <source>
        <dbReference type="ARBA" id="ARBA00022505"/>
    </source>
</evidence>
<dbReference type="NCBIfam" id="NF045515">
    <property type="entry name" value="Glp_gephyrin"/>
    <property type="match status" value="1"/>
</dbReference>
<dbReference type="SUPFAM" id="SSF63867">
    <property type="entry name" value="MoeA C-terminal domain-like"/>
    <property type="match status" value="1"/>
</dbReference>
<dbReference type="InterPro" id="IPR036688">
    <property type="entry name" value="MoeA_C_domain_IV_sf"/>
</dbReference>
<dbReference type="Proteomes" id="UP001500782">
    <property type="component" value="Unassembled WGS sequence"/>
</dbReference>
<evidence type="ECO:0000256" key="5">
    <source>
        <dbReference type="ARBA" id="ARBA00021108"/>
    </source>
</evidence>
<comment type="catalytic activity">
    <reaction evidence="8">
        <text>adenylyl-molybdopterin + molybdate = Mo-molybdopterin + AMP + H(+)</text>
        <dbReference type="Rhea" id="RHEA:35047"/>
        <dbReference type="ChEBI" id="CHEBI:15378"/>
        <dbReference type="ChEBI" id="CHEBI:36264"/>
        <dbReference type="ChEBI" id="CHEBI:62727"/>
        <dbReference type="ChEBI" id="CHEBI:71302"/>
        <dbReference type="ChEBI" id="CHEBI:456215"/>
        <dbReference type="EC" id="2.10.1.1"/>
    </reaction>
</comment>
<keyword evidence="12" id="KW-1185">Reference proteome</keyword>
<sequence>MRFNRQPITVEDAQRKIVPFIQPKEAEWVSLIDSEGRRLAESIDAPHPVPNFRRSGMDGFAVCSKDTIAGQRMQLLVVEEIACGDVASKTVVQGTCSRIMTGAALPEGADAVIKLEDTETVIDGQQTYTVIKKAVSKGENVTERGAEIKEGTPILEVGRRVGVGEQALLATFGFPKVRVFKQPTVAILSTGSELLQVDEELQPGKIRNSNSYMLAVQVKNAGAKVVVMDQVPDEISVAKEKILKAFEKVDVVITTGGVSVGDYDILVDIFRNWDGEMLFNKLKMRPGSPTTVGVRNNQFLFALSGNPGACFAGFELFVRPVLWGMQGKPDYYLPEFKAYLAVDFQNMGSFPRFVRGEVWVEDGKVYVSPIGVDQSSVVVSIKDTEVLIKIPPGKIELKSGQLVDVMKLNVHE</sequence>
<dbReference type="Gene3D" id="3.40.980.10">
    <property type="entry name" value="MoaB/Mog-like domain"/>
    <property type="match status" value="1"/>
</dbReference>
<comment type="caution">
    <text evidence="11">The sequence shown here is derived from an EMBL/GenBank/DDBJ whole genome shotgun (WGS) entry which is preliminary data.</text>
</comment>
<dbReference type="InterPro" id="IPR036135">
    <property type="entry name" value="MoeA_linker/N_sf"/>
</dbReference>
<evidence type="ECO:0000256" key="2">
    <source>
        <dbReference type="ARBA" id="ARBA00005046"/>
    </source>
</evidence>
<dbReference type="SMART" id="SM00852">
    <property type="entry name" value="MoCF_biosynth"/>
    <property type="match status" value="1"/>
</dbReference>
<dbReference type="SUPFAM" id="SSF63882">
    <property type="entry name" value="MoeA N-terminal region -like"/>
    <property type="match status" value="1"/>
</dbReference>
<evidence type="ECO:0000313" key="11">
    <source>
        <dbReference type="EMBL" id="GAA0324639.1"/>
    </source>
</evidence>
<dbReference type="Gene3D" id="3.90.105.10">
    <property type="entry name" value="Molybdopterin biosynthesis moea protein, domain 2"/>
    <property type="match status" value="1"/>
</dbReference>
<reference evidence="12" key="1">
    <citation type="journal article" date="2019" name="Int. J. Syst. Evol. Microbiol.">
        <title>The Global Catalogue of Microorganisms (GCM) 10K type strain sequencing project: providing services to taxonomists for standard genome sequencing and annotation.</title>
        <authorList>
            <consortium name="The Broad Institute Genomics Platform"/>
            <consortium name="The Broad Institute Genome Sequencing Center for Infectious Disease"/>
            <person name="Wu L."/>
            <person name="Ma J."/>
        </authorList>
    </citation>
    <scope>NUCLEOTIDE SEQUENCE [LARGE SCALE GENOMIC DNA]</scope>
    <source>
        <strain evidence="12">JCM 9731</strain>
    </source>
</reference>
<dbReference type="InterPro" id="IPR038987">
    <property type="entry name" value="MoeA-like"/>
</dbReference>
<organism evidence="11 12">
    <name type="scientific">Bacillus carboniphilus</name>
    <dbReference type="NCBI Taxonomy" id="86663"/>
    <lineage>
        <taxon>Bacteria</taxon>
        <taxon>Bacillati</taxon>
        <taxon>Bacillota</taxon>
        <taxon>Bacilli</taxon>
        <taxon>Bacillales</taxon>
        <taxon>Bacillaceae</taxon>
        <taxon>Bacillus</taxon>
    </lineage>
</organism>
<evidence type="ECO:0000256" key="1">
    <source>
        <dbReference type="ARBA" id="ARBA00002901"/>
    </source>
</evidence>
<dbReference type="InterPro" id="IPR005110">
    <property type="entry name" value="MoeA_linker/N"/>
</dbReference>
<comment type="similarity">
    <text evidence="3 9">Belongs to the MoeA family.</text>
</comment>
<dbReference type="Pfam" id="PF00994">
    <property type="entry name" value="MoCF_biosynth"/>
    <property type="match status" value="1"/>
</dbReference>
<dbReference type="PANTHER" id="PTHR10192">
    <property type="entry name" value="MOLYBDOPTERIN BIOSYNTHESIS PROTEIN"/>
    <property type="match status" value="1"/>
</dbReference>
<dbReference type="Pfam" id="PF03454">
    <property type="entry name" value="MoeA_C"/>
    <property type="match status" value="1"/>
</dbReference>
<evidence type="ECO:0000256" key="3">
    <source>
        <dbReference type="ARBA" id="ARBA00010763"/>
    </source>
</evidence>